<dbReference type="EMBL" id="LBBT01000002">
    <property type="protein sequence ID" value="KKY03018.1"/>
    <property type="molecule type" value="Genomic_DNA"/>
</dbReference>
<protein>
    <recommendedName>
        <fullName evidence="4">Lipoprotein</fullName>
    </recommendedName>
</protein>
<reference evidence="2 3" key="1">
    <citation type="submission" date="2015-04" db="EMBL/GenBank/DDBJ databases">
        <title>Microcin producing Clostridium sp. JC272T.</title>
        <authorList>
            <person name="Jyothsna T."/>
            <person name="Sasikala C."/>
            <person name="Ramana C."/>
        </authorList>
    </citation>
    <scope>NUCLEOTIDE SEQUENCE [LARGE SCALE GENOMIC DNA]</scope>
    <source>
        <strain evidence="2 3">JC272</strain>
    </source>
</reference>
<gene>
    <name evidence="2" type="ORF">VN21_00030</name>
</gene>
<evidence type="ECO:0008006" key="4">
    <source>
        <dbReference type="Google" id="ProtNLM"/>
    </source>
</evidence>
<comment type="caution">
    <text evidence="2">The sequence shown here is derived from an EMBL/GenBank/DDBJ whole genome shotgun (WGS) entry which is preliminary data.</text>
</comment>
<dbReference type="RefSeq" id="WP_046821464.1">
    <property type="nucleotide sequence ID" value="NZ_LBBT01000002.1"/>
</dbReference>
<feature type="chain" id="PRO_5005652948" description="Lipoprotein" evidence="1">
    <location>
        <begin position="24"/>
        <end position="240"/>
    </location>
</feature>
<evidence type="ECO:0000256" key="1">
    <source>
        <dbReference type="SAM" id="SignalP"/>
    </source>
</evidence>
<keyword evidence="3" id="KW-1185">Reference proteome</keyword>
<evidence type="ECO:0000313" key="3">
    <source>
        <dbReference type="Proteomes" id="UP000034407"/>
    </source>
</evidence>
<dbReference type="PATRIC" id="fig|1629550.3.peg.281"/>
<dbReference type="Proteomes" id="UP000034407">
    <property type="component" value="Unassembled WGS sequence"/>
</dbReference>
<sequence length="240" mass="27337">MKKSLLISTMLIVILMFSGCSMKSEKKVDKATQQKNMTKIQNDVSEVMGKNYEYVMDNIGDPYMTTYYINTDKYGEYENLDKEGILKNLNIEMVYPKDGYESSALYVDISKDKVVNVESDEFVGMSSGFEDLPKEAKSANVIIEFYNDQAFIDASKVDFKSIKTYIGKNIDELIRDTSLDMPNAVAYSKNKEKMINYYILEIKNNKTTFVVSVTEDKGKILDITQVSDASLIKELINMSN</sequence>
<organism evidence="2 3">
    <name type="scientific">Paraclostridium benzoelyticum</name>
    <dbReference type="NCBI Taxonomy" id="1629550"/>
    <lineage>
        <taxon>Bacteria</taxon>
        <taxon>Bacillati</taxon>
        <taxon>Bacillota</taxon>
        <taxon>Clostridia</taxon>
        <taxon>Peptostreptococcales</taxon>
        <taxon>Peptostreptococcaceae</taxon>
        <taxon>Paraclostridium</taxon>
    </lineage>
</organism>
<dbReference type="OrthoDB" id="1749668at2"/>
<feature type="signal peptide" evidence="1">
    <location>
        <begin position="1"/>
        <end position="23"/>
    </location>
</feature>
<accession>A0A0M3DL00</accession>
<evidence type="ECO:0000313" key="2">
    <source>
        <dbReference type="EMBL" id="KKY03018.1"/>
    </source>
</evidence>
<proteinExistence type="predicted"/>
<name>A0A0M3DL00_9FIRM</name>
<dbReference type="PROSITE" id="PS51257">
    <property type="entry name" value="PROKAR_LIPOPROTEIN"/>
    <property type="match status" value="1"/>
</dbReference>
<dbReference type="AlphaFoldDB" id="A0A0M3DL00"/>
<keyword evidence="1" id="KW-0732">Signal</keyword>